<feature type="region of interest" description="Disordered" evidence="2">
    <location>
        <begin position="200"/>
        <end position="225"/>
    </location>
</feature>
<dbReference type="AlphaFoldDB" id="A0A8J4B576"/>
<dbReference type="GO" id="GO:0016887">
    <property type="term" value="F:ATP hydrolysis activity"/>
    <property type="evidence" value="ECO:0007669"/>
    <property type="project" value="InterPro"/>
</dbReference>
<dbReference type="PANTHER" id="PTHR23389:SF6">
    <property type="entry name" value="REPLICATION FACTOR C SUBUNIT 1"/>
    <property type="match status" value="1"/>
</dbReference>
<dbReference type="InterPro" id="IPR027417">
    <property type="entry name" value="P-loop_NTPase"/>
</dbReference>
<dbReference type="GO" id="GO:0005524">
    <property type="term" value="F:ATP binding"/>
    <property type="evidence" value="ECO:0007669"/>
    <property type="project" value="InterPro"/>
</dbReference>
<reference evidence="4" key="1">
    <citation type="journal article" date="2021" name="Proc. Natl. Acad. Sci. U.S.A.">
        <title>Three genomes in the algal genus Volvox reveal the fate of a haploid sex-determining region after a transition to homothallism.</title>
        <authorList>
            <person name="Yamamoto K."/>
            <person name="Hamaji T."/>
            <person name="Kawai-Toyooka H."/>
            <person name="Matsuzaki R."/>
            <person name="Takahashi F."/>
            <person name="Nishimura Y."/>
            <person name="Kawachi M."/>
            <person name="Noguchi H."/>
            <person name="Minakuchi Y."/>
            <person name="Umen J.G."/>
            <person name="Toyoda A."/>
            <person name="Nozaki H."/>
        </authorList>
    </citation>
    <scope>NUCLEOTIDE SEQUENCE</scope>
    <source>
        <strain evidence="4">NIES-3780</strain>
    </source>
</reference>
<keyword evidence="5" id="KW-1185">Reference proteome</keyword>
<evidence type="ECO:0000256" key="1">
    <source>
        <dbReference type="ARBA" id="ARBA00022705"/>
    </source>
</evidence>
<feature type="domain" description="ATPase AAA-type core" evidence="3">
    <location>
        <begin position="369"/>
        <end position="403"/>
    </location>
</feature>
<dbReference type="PANTHER" id="PTHR23389">
    <property type="entry name" value="CHROMOSOME TRANSMISSION FIDELITY FACTOR 18"/>
    <property type="match status" value="1"/>
</dbReference>
<dbReference type="Gene3D" id="3.40.50.300">
    <property type="entry name" value="P-loop containing nucleotide triphosphate hydrolases"/>
    <property type="match status" value="1"/>
</dbReference>
<evidence type="ECO:0000313" key="4">
    <source>
        <dbReference type="EMBL" id="GIL53514.1"/>
    </source>
</evidence>
<protein>
    <recommendedName>
        <fullName evidence="3">ATPase AAA-type core domain-containing protein</fullName>
    </recommendedName>
</protein>
<feature type="non-terminal residue" evidence="4">
    <location>
        <position position="1"/>
    </location>
</feature>
<dbReference type="Proteomes" id="UP000747399">
    <property type="component" value="Unassembled WGS sequence"/>
</dbReference>
<proteinExistence type="predicted"/>
<gene>
    <name evidence="4" type="ORF">Vafri_9104</name>
</gene>
<dbReference type="InterPro" id="IPR003959">
    <property type="entry name" value="ATPase_AAA_core"/>
</dbReference>
<evidence type="ECO:0000259" key="3">
    <source>
        <dbReference type="Pfam" id="PF00004"/>
    </source>
</evidence>
<dbReference type="Pfam" id="PF00004">
    <property type="entry name" value="AAA"/>
    <property type="match status" value="1"/>
</dbReference>
<evidence type="ECO:0000256" key="2">
    <source>
        <dbReference type="SAM" id="MobiDB-lite"/>
    </source>
</evidence>
<evidence type="ECO:0000313" key="5">
    <source>
        <dbReference type="Proteomes" id="UP000747399"/>
    </source>
</evidence>
<comment type="caution">
    <text evidence="4">The sequence shown here is derived from an EMBL/GenBank/DDBJ whole genome shotgun (WGS) entry which is preliminary data.</text>
</comment>
<dbReference type="GO" id="GO:0006260">
    <property type="term" value="P:DNA replication"/>
    <property type="evidence" value="ECO:0007669"/>
    <property type="project" value="UniProtKB-KW"/>
</dbReference>
<keyword evidence="1" id="KW-0235">DNA replication</keyword>
<dbReference type="GO" id="GO:0005634">
    <property type="term" value="C:nucleus"/>
    <property type="evidence" value="ECO:0007669"/>
    <property type="project" value="TreeGrafter"/>
</dbReference>
<sequence>IHVRQTANDGAADNDSSTGSGVVAAAAAAAVAAAAVCMLQLDGGGTLSLVPSDVSPPSPSLPSPPLPSARVLKFATAAAAAAADVKCSEGPCSRLRFSLVRRNPAPSAATTQPYGQLQDGLQGLQAAVMRHGGGGGGDDSAAPLLAELATYLVETQRQDCLGGSAEGSAETELLDLPTAEDVMRQLTDELRLRRRRIAIQPPQPQPQAHTHTQNQQQAQGQPHHQVEALAGAAGTAVPGEAAVAAPQGAAVGDQLWCTAHQPRCAAELCGNSEQVGRLRDWLQSWREVITQEGQRAPEGATGGGGGRKQRQQQRRLGRRRYGDEGSSESYFTDSDFEARSAGGTADSDGEGPGGGGGGGAQYKGLPTAVVLRGPSGCGKTAAAYAVASELGFRVLEVNPSLDRSGSQLLRMVGEATKSRRLVQGLAAGGGGGAGAAAGGGGLVLGAKGATTNATFAHVRDRRRG</sequence>
<dbReference type="EMBL" id="BNCO01000015">
    <property type="protein sequence ID" value="GIL53514.1"/>
    <property type="molecule type" value="Genomic_DNA"/>
</dbReference>
<feature type="region of interest" description="Disordered" evidence="2">
    <location>
        <begin position="293"/>
        <end position="360"/>
    </location>
</feature>
<name>A0A8J4B576_9CHLO</name>
<organism evidence="4 5">
    <name type="scientific">Volvox africanus</name>
    <dbReference type="NCBI Taxonomy" id="51714"/>
    <lineage>
        <taxon>Eukaryota</taxon>
        <taxon>Viridiplantae</taxon>
        <taxon>Chlorophyta</taxon>
        <taxon>core chlorophytes</taxon>
        <taxon>Chlorophyceae</taxon>
        <taxon>CS clade</taxon>
        <taxon>Chlamydomonadales</taxon>
        <taxon>Volvocaceae</taxon>
        <taxon>Volvox</taxon>
    </lineage>
</organism>
<feature type="compositionally biased region" description="Gly residues" evidence="2">
    <location>
        <begin position="350"/>
        <end position="360"/>
    </location>
</feature>
<accession>A0A8J4B576</accession>
<dbReference type="SUPFAM" id="SSF52540">
    <property type="entry name" value="P-loop containing nucleoside triphosphate hydrolases"/>
    <property type="match status" value="1"/>
</dbReference>
<feature type="compositionally biased region" description="Basic residues" evidence="2">
    <location>
        <begin position="307"/>
        <end position="319"/>
    </location>
</feature>
<feature type="compositionally biased region" description="Low complexity" evidence="2">
    <location>
        <begin position="206"/>
        <end position="223"/>
    </location>
</feature>
<feature type="non-terminal residue" evidence="4">
    <location>
        <position position="464"/>
    </location>
</feature>
<dbReference type="GO" id="GO:0003677">
    <property type="term" value="F:DNA binding"/>
    <property type="evidence" value="ECO:0007669"/>
    <property type="project" value="TreeGrafter"/>
</dbReference>